<protein>
    <submittedName>
        <fullName evidence="2">Uncharacterized protein</fullName>
    </submittedName>
</protein>
<comment type="caution">
    <text evidence="2">The sequence shown here is derived from an EMBL/GenBank/DDBJ whole genome shotgun (WGS) entry which is preliminary data.</text>
</comment>
<keyword evidence="3" id="KW-1185">Reference proteome</keyword>
<dbReference type="OrthoDB" id="9908742at2"/>
<reference evidence="2 3" key="1">
    <citation type="submission" date="2019-01" db="EMBL/GenBank/DDBJ databases">
        <title>Novel species of Nocardioides.</title>
        <authorList>
            <person name="Liu Q."/>
            <person name="X Y.-H."/>
        </authorList>
    </citation>
    <scope>NUCLEOTIDE SEQUENCE [LARGE SCALE GENOMIC DNA]</scope>
    <source>
        <strain evidence="2 3">HLT2-9</strain>
    </source>
</reference>
<accession>A0A4Q2SFB8</accession>
<proteinExistence type="predicted"/>
<evidence type="ECO:0000313" key="3">
    <source>
        <dbReference type="Proteomes" id="UP000291101"/>
    </source>
</evidence>
<name>A0A4Q2SFB8_9ACTN</name>
<evidence type="ECO:0000256" key="1">
    <source>
        <dbReference type="SAM" id="MobiDB-lite"/>
    </source>
</evidence>
<dbReference type="AlphaFoldDB" id="A0A4Q2SFB8"/>
<dbReference type="Proteomes" id="UP000291101">
    <property type="component" value="Unassembled WGS sequence"/>
</dbReference>
<organism evidence="2 3">
    <name type="scientific">Nocardioides zhouii</name>
    <dbReference type="NCBI Taxonomy" id="1168729"/>
    <lineage>
        <taxon>Bacteria</taxon>
        <taxon>Bacillati</taxon>
        <taxon>Actinomycetota</taxon>
        <taxon>Actinomycetes</taxon>
        <taxon>Propionibacteriales</taxon>
        <taxon>Nocardioidaceae</taxon>
        <taxon>Nocardioides</taxon>
    </lineage>
</organism>
<gene>
    <name evidence="2" type="ORF">EUA94_20985</name>
</gene>
<sequence length="117" mass="11841">MGALASGGMGAFLAAPDRHVERARQEEPPFTLSSGAKAAVAAGFGALVMVVSRGGQSAVEWAERALTARGVRRPRLWMGVAAAAASLAMSAADMRTAARDQASTSRQDALDGPASSG</sequence>
<feature type="region of interest" description="Disordered" evidence="1">
    <location>
        <begin position="94"/>
        <end position="117"/>
    </location>
</feature>
<dbReference type="RefSeq" id="WP_129428871.1">
    <property type="nucleotide sequence ID" value="NZ_SDWV01000032.1"/>
</dbReference>
<dbReference type="EMBL" id="SDWV01000032">
    <property type="protein sequence ID" value="RYC04106.1"/>
    <property type="molecule type" value="Genomic_DNA"/>
</dbReference>
<evidence type="ECO:0000313" key="2">
    <source>
        <dbReference type="EMBL" id="RYC04106.1"/>
    </source>
</evidence>